<keyword evidence="3" id="KW-1185">Reference proteome</keyword>
<proteinExistence type="predicted"/>
<dbReference type="Proteomes" id="UP000188342">
    <property type="component" value="Unassembled WGS sequence"/>
</dbReference>
<evidence type="ECO:0000313" key="3">
    <source>
        <dbReference type="Proteomes" id="UP000188342"/>
    </source>
</evidence>
<dbReference type="Pfam" id="PF13794">
    <property type="entry name" value="MiaE_2"/>
    <property type="match status" value="1"/>
</dbReference>
<accession>A0A1R4JW36</accession>
<dbReference type="Gene3D" id="1.20.1260.10">
    <property type="match status" value="1"/>
</dbReference>
<gene>
    <name evidence="2" type="ORF">FM114_09880</name>
</gene>
<dbReference type="InterPro" id="IPR012347">
    <property type="entry name" value="Ferritin-like"/>
</dbReference>
<sequence length="216" mass="22901">MEPTSQIELLGLVAYGSLAAFERTAQASAAATSIDDKLVLARIAAQRFTHLGRLETELARRGSTLKAAMEAFVAPIDSFNQHTEPRTWGEVLVKLCIIGGLVQDFADEISGHLDAGLREILTGSIDDGELASEPGQMLARALQEDPEQQGRLALFGRRMLGEALSQAQRVAAARADLTGLLTGLAQDGGDDLAAISHLMSRLAAAHATRMESLGLA</sequence>
<organism evidence="2 3">
    <name type="scientific">Luteococcus japonicus LSP_Lj1</name>
    <dbReference type="NCBI Taxonomy" id="1255658"/>
    <lineage>
        <taxon>Bacteria</taxon>
        <taxon>Bacillati</taxon>
        <taxon>Actinomycetota</taxon>
        <taxon>Actinomycetes</taxon>
        <taxon>Propionibacteriales</taxon>
        <taxon>Propionibacteriaceae</taxon>
        <taxon>Luteococcus</taxon>
    </lineage>
</organism>
<evidence type="ECO:0000259" key="1">
    <source>
        <dbReference type="Pfam" id="PF13794"/>
    </source>
</evidence>
<feature type="domain" description="Ferritin-like" evidence="1">
    <location>
        <begin position="7"/>
        <end position="183"/>
    </location>
</feature>
<dbReference type="AlphaFoldDB" id="A0A1R4JW36"/>
<evidence type="ECO:0000313" key="2">
    <source>
        <dbReference type="EMBL" id="SJN36035.1"/>
    </source>
</evidence>
<reference evidence="2 3" key="1">
    <citation type="submission" date="2017-02" db="EMBL/GenBank/DDBJ databases">
        <authorList>
            <person name="Peterson S.W."/>
        </authorList>
    </citation>
    <scope>NUCLEOTIDE SEQUENCE [LARGE SCALE GENOMIC DNA]</scope>
    <source>
        <strain evidence="2 3">LSP_Lj1</strain>
    </source>
</reference>
<dbReference type="InterPro" id="IPR059125">
    <property type="entry name" value="Ferritin_actino"/>
</dbReference>
<protein>
    <recommendedName>
        <fullName evidence="1">Ferritin-like domain-containing protein</fullName>
    </recommendedName>
</protein>
<dbReference type="STRING" id="1255658.FM114_09880"/>
<dbReference type="EMBL" id="FUKQ01000035">
    <property type="protein sequence ID" value="SJN36035.1"/>
    <property type="molecule type" value="Genomic_DNA"/>
</dbReference>
<name>A0A1R4JW36_9ACTN</name>